<evidence type="ECO:0000313" key="1">
    <source>
        <dbReference type="EMBL" id="KAI3369184.1"/>
    </source>
</evidence>
<dbReference type="EMBL" id="CM041538">
    <property type="protein sequence ID" value="KAI3369184.1"/>
    <property type="molecule type" value="Genomic_DNA"/>
</dbReference>
<keyword evidence="2" id="KW-1185">Reference proteome</keyword>
<reference evidence="1" key="1">
    <citation type="submission" date="2022-04" db="EMBL/GenBank/DDBJ databases">
        <title>Jade perch genome.</title>
        <authorList>
            <person name="Chao B."/>
        </authorList>
    </citation>
    <scope>NUCLEOTIDE SEQUENCE</scope>
    <source>
        <strain evidence="1">CB-2022</strain>
    </source>
</reference>
<comment type="caution">
    <text evidence="1">The sequence shown here is derived from an EMBL/GenBank/DDBJ whole genome shotgun (WGS) entry which is preliminary data.</text>
</comment>
<feature type="non-terminal residue" evidence="1">
    <location>
        <position position="415"/>
    </location>
</feature>
<gene>
    <name evidence="1" type="ORF">L3Q82_026134</name>
</gene>
<organism evidence="1 2">
    <name type="scientific">Scortum barcoo</name>
    <name type="common">barcoo grunter</name>
    <dbReference type="NCBI Taxonomy" id="214431"/>
    <lineage>
        <taxon>Eukaryota</taxon>
        <taxon>Metazoa</taxon>
        <taxon>Chordata</taxon>
        <taxon>Craniata</taxon>
        <taxon>Vertebrata</taxon>
        <taxon>Euteleostomi</taxon>
        <taxon>Actinopterygii</taxon>
        <taxon>Neopterygii</taxon>
        <taxon>Teleostei</taxon>
        <taxon>Neoteleostei</taxon>
        <taxon>Acanthomorphata</taxon>
        <taxon>Eupercaria</taxon>
        <taxon>Centrarchiformes</taxon>
        <taxon>Terapontoidei</taxon>
        <taxon>Terapontidae</taxon>
        <taxon>Scortum</taxon>
    </lineage>
</organism>
<accession>A0ACB8WMY7</accession>
<evidence type="ECO:0000313" key="2">
    <source>
        <dbReference type="Proteomes" id="UP000831701"/>
    </source>
</evidence>
<name>A0ACB8WMY7_9TELE</name>
<sequence length="415" mass="44601">MIRWGRCGGTQSGGVGLRQEPGPAPGSEQMFTDLLFGCFQEPKTEAGSQSELSQTDVGGACASCVPVAGRTSGKKQLFALQLVFTSSIFIFSFVSILLLSRSLMAAASKSSQTAKNVVIALLALWSIISLIVIVVWATSPDLKSSAQCRAELEDVMVRMEGAAVVWNKNKAALEEMVEAGREEQARQQAEILLLLGRLNATNATLEECRQENAVLNVNISVLQENIEQLHQTEANLTAQLGLKEDHIELLEQNVTQTQHQTTSCFSLKAAAESHMVAAQSQTKACEARQQYLQKQLQKCKDVDTEAPQQTQQDAAPPSPGAASPLAGLPALMLLVCSALHLITCELQHSHECRKHKTPAAPERTVSSEVGGASTCRSDGEDCGPGRGRSLDGLNDCCTNFLSTQQIAMETLARHA</sequence>
<protein>
    <submittedName>
        <fullName evidence="1">Uncharacterized protein</fullName>
    </submittedName>
</protein>
<proteinExistence type="predicted"/>
<dbReference type="Proteomes" id="UP000831701">
    <property type="component" value="Chromosome 8"/>
</dbReference>